<name>A0A518H2H4_9BACT</name>
<evidence type="ECO:0000313" key="3">
    <source>
        <dbReference type="Proteomes" id="UP000317835"/>
    </source>
</evidence>
<dbReference type="EMBL" id="CP036426">
    <property type="protein sequence ID" value="QDV35020.1"/>
    <property type="molecule type" value="Genomic_DNA"/>
</dbReference>
<dbReference type="Gene3D" id="2.50.20.10">
    <property type="entry name" value="Lipoprotein localisation LolA/LolB/LppX"/>
    <property type="match status" value="1"/>
</dbReference>
<feature type="chain" id="PRO_5022079653" description="Outer membrane lipoprotein-sorting protein" evidence="1">
    <location>
        <begin position="35"/>
        <end position="256"/>
    </location>
</feature>
<feature type="signal peptide" evidence="1">
    <location>
        <begin position="1"/>
        <end position="34"/>
    </location>
</feature>
<keyword evidence="1" id="KW-0732">Signal</keyword>
<keyword evidence="3" id="KW-1185">Reference proteome</keyword>
<gene>
    <name evidence="2" type="ORF">ElP_29170</name>
</gene>
<dbReference type="RefSeq" id="WP_145270324.1">
    <property type="nucleotide sequence ID" value="NZ_CP036426.1"/>
</dbReference>
<proteinExistence type="predicted"/>
<organism evidence="2 3">
    <name type="scientific">Tautonia plasticadhaerens</name>
    <dbReference type="NCBI Taxonomy" id="2527974"/>
    <lineage>
        <taxon>Bacteria</taxon>
        <taxon>Pseudomonadati</taxon>
        <taxon>Planctomycetota</taxon>
        <taxon>Planctomycetia</taxon>
        <taxon>Isosphaerales</taxon>
        <taxon>Isosphaeraceae</taxon>
        <taxon>Tautonia</taxon>
    </lineage>
</organism>
<dbReference type="OrthoDB" id="273928at2"/>
<evidence type="ECO:0000313" key="2">
    <source>
        <dbReference type="EMBL" id="QDV35020.1"/>
    </source>
</evidence>
<evidence type="ECO:0008006" key="4">
    <source>
        <dbReference type="Google" id="ProtNLM"/>
    </source>
</evidence>
<evidence type="ECO:0000256" key="1">
    <source>
        <dbReference type="SAM" id="SignalP"/>
    </source>
</evidence>
<accession>A0A518H2H4</accession>
<reference evidence="2 3" key="1">
    <citation type="submission" date="2019-02" db="EMBL/GenBank/DDBJ databases">
        <title>Deep-cultivation of Planctomycetes and their phenomic and genomic characterization uncovers novel biology.</title>
        <authorList>
            <person name="Wiegand S."/>
            <person name="Jogler M."/>
            <person name="Boedeker C."/>
            <person name="Pinto D."/>
            <person name="Vollmers J."/>
            <person name="Rivas-Marin E."/>
            <person name="Kohn T."/>
            <person name="Peeters S.H."/>
            <person name="Heuer A."/>
            <person name="Rast P."/>
            <person name="Oberbeckmann S."/>
            <person name="Bunk B."/>
            <person name="Jeske O."/>
            <person name="Meyerdierks A."/>
            <person name="Storesund J.E."/>
            <person name="Kallscheuer N."/>
            <person name="Luecker S."/>
            <person name="Lage O.M."/>
            <person name="Pohl T."/>
            <person name="Merkel B.J."/>
            <person name="Hornburger P."/>
            <person name="Mueller R.-W."/>
            <person name="Bruemmer F."/>
            <person name="Labrenz M."/>
            <person name="Spormann A.M."/>
            <person name="Op den Camp H."/>
            <person name="Overmann J."/>
            <person name="Amann R."/>
            <person name="Jetten M.S.M."/>
            <person name="Mascher T."/>
            <person name="Medema M.H."/>
            <person name="Devos D.P."/>
            <person name="Kaster A.-K."/>
            <person name="Ovreas L."/>
            <person name="Rohde M."/>
            <person name="Galperin M.Y."/>
            <person name="Jogler C."/>
        </authorList>
    </citation>
    <scope>NUCLEOTIDE SEQUENCE [LARGE SCALE GENOMIC DNA]</scope>
    <source>
        <strain evidence="2 3">ElP</strain>
    </source>
</reference>
<dbReference type="Proteomes" id="UP000317835">
    <property type="component" value="Chromosome"/>
</dbReference>
<dbReference type="KEGG" id="tpla:ElP_29170"/>
<protein>
    <recommendedName>
        <fullName evidence="4">Outer membrane lipoprotein-sorting protein</fullName>
    </recommendedName>
</protein>
<dbReference type="AlphaFoldDB" id="A0A518H2H4"/>
<sequence length="256" mass="27318" precursor="true">MIAKIGPMTLRPTIAPALALGLLALAGASSPAQDDPPKAEELLSKYIEATGGAEAYKALSSRKATGTIEFAGAGLKGSLELMQQAPDKMKTVLELEGVGTFVQGTDGTTAYEINPISGERTLEGAEKAAFLREAAFYADLDWQDYYTKAETTGTEEVEGSTCFVVEMTPKEGAPETRYFDADSGLLVKTKRVVQTPMGEIPVESFLGDYKEVDGITMPFSSTEKLVGQEVKTTIEAVEHGVDFPEGTFAVPDSLQK</sequence>